<protein>
    <recommendedName>
        <fullName evidence="6">Cation/H+ exchanger transmembrane domain-containing protein</fullName>
    </recommendedName>
</protein>
<dbReference type="EMBL" id="CP009516">
    <property type="protein sequence ID" value="AKB78487.1"/>
    <property type="molecule type" value="Genomic_DNA"/>
</dbReference>
<dbReference type="PANTHER" id="PTHR31382:SF1">
    <property type="entry name" value="SODIUM ION_PROTON EXCHANGER (EUROFUNG)"/>
    <property type="match status" value="1"/>
</dbReference>
<dbReference type="GO" id="GO:0015385">
    <property type="term" value="F:sodium:proton antiporter activity"/>
    <property type="evidence" value="ECO:0007669"/>
    <property type="project" value="InterPro"/>
</dbReference>
<dbReference type="PATRIC" id="fig|1434110.4.peg.2549"/>
<dbReference type="Proteomes" id="UP000033101">
    <property type="component" value="Chromosome"/>
</dbReference>
<dbReference type="GO" id="GO:0120029">
    <property type="term" value="P:proton export across plasma membrane"/>
    <property type="evidence" value="ECO:0007669"/>
    <property type="project" value="InterPro"/>
</dbReference>
<dbReference type="InterPro" id="IPR004712">
    <property type="entry name" value="Na+/H+_antiporter_fungi"/>
</dbReference>
<evidence type="ECO:0000256" key="1">
    <source>
        <dbReference type="ARBA" id="ARBA00004141"/>
    </source>
</evidence>
<sequence length="144" mass="15935">MLPILWMTYKPGKALSYWLTHTILWEVFGAVVLGAVIGYLAGYLLKIALSKKTIDESSYATYTVALALIVLASVKLVGADGILEVFAAGKTFSITSTVEERRDEDRIVEGIDLFFTIPIFTLLGLVVPWQEWMKFRGAGLLVAF</sequence>
<dbReference type="HOGENOM" id="CLU_1792135_0_0_2"/>
<feature type="domain" description="Cation/H+ exchanger transmembrane" evidence="6">
    <location>
        <begin position="18"/>
        <end position="132"/>
    </location>
</feature>
<keyword evidence="3 5" id="KW-1133">Transmembrane helix</keyword>
<dbReference type="GO" id="GO:0005886">
    <property type="term" value="C:plasma membrane"/>
    <property type="evidence" value="ECO:0007669"/>
    <property type="project" value="InterPro"/>
</dbReference>
<organism evidence="7 8">
    <name type="scientific">Methanosarcina horonobensis HB-1 = JCM 15518</name>
    <dbReference type="NCBI Taxonomy" id="1434110"/>
    <lineage>
        <taxon>Archaea</taxon>
        <taxon>Methanobacteriati</taxon>
        <taxon>Methanobacteriota</taxon>
        <taxon>Stenosarchaea group</taxon>
        <taxon>Methanomicrobia</taxon>
        <taxon>Methanosarcinales</taxon>
        <taxon>Methanosarcinaceae</taxon>
        <taxon>Methanosarcina</taxon>
    </lineage>
</organism>
<evidence type="ECO:0000313" key="7">
    <source>
        <dbReference type="EMBL" id="AKB78487.1"/>
    </source>
</evidence>
<feature type="transmembrane region" description="Helical" evidence="5">
    <location>
        <begin position="107"/>
        <end position="127"/>
    </location>
</feature>
<feature type="transmembrane region" description="Helical" evidence="5">
    <location>
        <begin position="23"/>
        <end position="45"/>
    </location>
</feature>
<keyword evidence="8" id="KW-1185">Reference proteome</keyword>
<keyword evidence="2 5" id="KW-0812">Transmembrane</keyword>
<evidence type="ECO:0000259" key="6">
    <source>
        <dbReference type="Pfam" id="PF00999"/>
    </source>
</evidence>
<evidence type="ECO:0000256" key="5">
    <source>
        <dbReference type="SAM" id="Phobius"/>
    </source>
</evidence>
<dbReference type="KEGG" id="mhor:MSHOH_2004"/>
<dbReference type="PANTHER" id="PTHR31382">
    <property type="entry name" value="NA(+)/H(+) ANTIPORTER"/>
    <property type="match status" value="1"/>
</dbReference>
<evidence type="ECO:0000256" key="3">
    <source>
        <dbReference type="ARBA" id="ARBA00022989"/>
    </source>
</evidence>
<dbReference type="Pfam" id="PF00999">
    <property type="entry name" value="Na_H_Exchanger"/>
    <property type="match status" value="1"/>
</dbReference>
<dbReference type="InterPro" id="IPR006153">
    <property type="entry name" value="Cation/H_exchanger_TM"/>
</dbReference>
<feature type="transmembrane region" description="Helical" evidence="5">
    <location>
        <begin position="57"/>
        <end position="77"/>
    </location>
</feature>
<name>A0A0E3SE87_9EURY</name>
<proteinExistence type="predicted"/>
<reference evidence="7 8" key="1">
    <citation type="submission" date="2014-07" db="EMBL/GenBank/DDBJ databases">
        <title>Methanogenic archaea and the global carbon cycle.</title>
        <authorList>
            <person name="Henriksen J.R."/>
            <person name="Luke J."/>
            <person name="Reinhart S."/>
            <person name="Benedict M.N."/>
            <person name="Youngblut N.D."/>
            <person name="Metcalf M.E."/>
            <person name="Whitaker R.J."/>
            <person name="Metcalf W.W."/>
        </authorList>
    </citation>
    <scope>NUCLEOTIDE SEQUENCE [LARGE SCALE GENOMIC DNA]</scope>
    <source>
        <strain evidence="7 8">HB-1</strain>
    </source>
</reference>
<dbReference type="AlphaFoldDB" id="A0A0E3SE87"/>
<dbReference type="GO" id="GO:0042391">
    <property type="term" value="P:regulation of membrane potential"/>
    <property type="evidence" value="ECO:0007669"/>
    <property type="project" value="InterPro"/>
</dbReference>
<evidence type="ECO:0000256" key="4">
    <source>
        <dbReference type="ARBA" id="ARBA00023136"/>
    </source>
</evidence>
<keyword evidence="4 5" id="KW-0472">Membrane</keyword>
<gene>
    <name evidence="7" type="ORF">MSHOH_2004</name>
</gene>
<evidence type="ECO:0000313" key="8">
    <source>
        <dbReference type="Proteomes" id="UP000033101"/>
    </source>
</evidence>
<comment type="subcellular location">
    <subcellularLocation>
        <location evidence="1">Membrane</location>
        <topology evidence="1">Multi-pass membrane protein</topology>
    </subcellularLocation>
</comment>
<accession>A0A0E3SE87</accession>
<dbReference type="GO" id="GO:0036376">
    <property type="term" value="P:sodium ion export across plasma membrane"/>
    <property type="evidence" value="ECO:0007669"/>
    <property type="project" value="InterPro"/>
</dbReference>
<evidence type="ECO:0000256" key="2">
    <source>
        <dbReference type="ARBA" id="ARBA00022692"/>
    </source>
</evidence>